<comment type="function">
    <text evidence="1">Site-specific tyrosine recombinase, which acts by catalyzing the cutting and rejoining of the recombining DNA molecules.</text>
</comment>
<dbReference type="PROSITE" id="PS51900">
    <property type="entry name" value="CB"/>
    <property type="match status" value="1"/>
</dbReference>
<dbReference type="AlphaFoldDB" id="A0A4P8IDD4"/>
<feature type="domain" description="Core-binding (CB)" evidence="8">
    <location>
        <begin position="1"/>
        <end position="83"/>
    </location>
</feature>
<evidence type="ECO:0000256" key="4">
    <source>
        <dbReference type="ARBA" id="ARBA00023125"/>
    </source>
</evidence>
<dbReference type="InterPro" id="IPR011010">
    <property type="entry name" value="DNA_brk_join_enz"/>
</dbReference>
<keyword evidence="3" id="KW-0229">DNA integration</keyword>
<sequence length="307" mass="35904">MNHLSTLITDYLRNCQIRKRLNAKTLKAYKIDLSQFEKFMSNYSSPFCKDALNSYISDLHQKYQPKTVKRKIAATKAFFHYLEFEEFLPENPFNKISLKFREPKLLPKTIPPHVIETFLSELYKKKKEAVTTYQKKCSLRNIAVVELLFATGIRVSELCSLKSENIDLINHTVLIFGKGSKERLLQITNMDVLSALNEYYSFFCKEILSCGYFFVNRLGSRLSEQSVRFMLDRHAKASDISLHITPHMFRHSFATLLLEEDVDIRYIQQILGHSSITTTEIYTHVSTQKQKNILMNKLPRNHMSIRK</sequence>
<feature type="domain" description="Tyr recombinase" evidence="7">
    <location>
        <begin position="105"/>
        <end position="295"/>
    </location>
</feature>
<name>A0A4P8IDD4_9FIRM</name>
<evidence type="ECO:0000259" key="7">
    <source>
        <dbReference type="PROSITE" id="PS51898"/>
    </source>
</evidence>
<keyword evidence="5" id="KW-0233">DNA recombination</keyword>
<gene>
    <name evidence="9" type="ORF">AR1Y2_1321</name>
</gene>
<evidence type="ECO:0000256" key="1">
    <source>
        <dbReference type="ARBA" id="ARBA00003283"/>
    </source>
</evidence>
<dbReference type="SUPFAM" id="SSF56349">
    <property type="entry name" value="DNA breaking-rejoining enzymes"/>
    <property type="match status" value="1"/>
</dbReference>
<evidence type="ECO:0000256" key="3">
    <source>
        <dbReference type="ARBA" id="ARBA00022908"/>
    </source>
</evidence>
<evidence type="ECO:0000313" key="9">
    <source>
        <dbReference type="EMBL" id="QCP34775.1"/>
    </source>
</evidence>
<evidence type="ECO:0000259" key="8">
    <source>
        <dbReference type="PROSITE" id="PS51900"/>
    </source>
</evidence>
<accession>A0A4P8IDD4</accession>
<dbReference type="PANTHER" id="PTHR30349:SF81">
    <property type="entry name" value="TYROSINE RECOMBINASE XERC"/>
    <property type="match status" value="1"/>
</dbReference>
<evidence type="ECO:0000256" key="2">
    <source>
        <dbReference type="ARBA" id="ARBA00008857"/>
    </source>
</evidence>
<evidence type="ECO:0000256" key="6">
    <source>
        <dbReference type="PROSITE-ProRule" id="PRU01248"/>
    </source>
</evidence>
<dbReference type="KEGG" id="arf:AR1Y2_1321"/>
<dbReference type="GO" id="GO:0003677">
    <property type="term" value="F:DNA binding"/>
    <property type="evidence" value="ECO:0007669"/>
    <property type="project" value="UniProtKB-UniRule"/>
</dbReference>
<dbReference type="GO" id="GO:0015074">
    <property type="term" value="P:DNA integration"/>
    <property type="evidence" value="ECO:0007669"/>
    <property type="project" value="UniProtKB-KW"/>
</dbReference>
<evidence type="ECO:0000313" key="10">
    <source>
        <dbReference type="Proteomes" id="UP000298653"/>
    </source>
</evidence>
<comment type="similarity">
    <text evidence="2">Belongs to the 'phage' integrase family.</text>
</comment>
<dbReference type="PANTHER" id="PTHR30349">
    <property type="entry name" value="PHAGE INTEGRASE-RELATED"/>
    <property type="match status" value="1"/>
</dbReference>
<dbReference type="Gene3D" id="1.10.150.130">
    <property type="match status" value="1"/>
</dbReference>
<reference evidence="9 10" key="1">
    <citation type="submission" date="2019-05" db="EMBL/GenBank/DDBJ databases">
        <title>Complete genome sequencing of Anaerostipes rhamnosivorans.</title>
        <authorList>
            <person name="Bui T.P.N."/>
            <person name="de Vos W.M."/>
        </authorList>
    </citation>
    <scope>NUCLEOTIDE SEQUENCE [LARGE SCALE GENOMIC DNA]</scope>
    <source>
        <strain evidence="9 10">1y2</strain>
    </source>
</reference>
<dbReference type="InterPro" id="IPR050090">
    <property type="entry name" value="Tyrosine_recombinase_XerCD"/>
</dbReference>
<dbReference type="InterPro" id="IPR004107">
    <property type="entry name" value="Integrase_SAM-like_N"/>
</dbReference>
<organism evidence="9 10">
    <name type="scientific">Anaerostipes rhamnosivorans</name>
    <dbReference type="NCBI Taxonomy" id="1229621"/>
    <lineage>
        <taxon>Bacteria</taxon>
        <taxon>Bacillati</taxon>
        <taxon>Bacillota</taxon>
        <taxon>Clostridia</taxon>
        <taxon>Lachnospirales</taxon>
        <taxon>Lachnospiraceae</taxon>
        <taxon>Anaerostipes</taxon>
    </lineage>
</organism>
<dbReference type="InterPro" id="IPR010998">
    <property type="entry name" value="Integrase_recombinase_N"/>
</dbReference>
<dbReference type="PROSITE" id="PS51898">
    <property type="entry name" value="TYR_RECOMBINASE"/>
    <property type="match status" value="1"/>
</dbReference>
<dbReference type="Pfam" id="PF00589">
    <property type="entry name" value="Phage_integrase"/>
    <property type="match status" value="1"/>
</dbReference>
<dbReference type="Gene3D" id="1.10.443.10">
    <property type="entry name" value="Intergrase catalytic core"/>
    <property type="match status" value="1"/>
</dbReference>
<keyword evidence="10" id="KW-1185">Reference proteome</keyword>
<dbReference type="InterPro" id="IPR002104">
    <property type="entry name" value="Integrase_catalytic"/>
</dbReference>
<proteinExistence type="inferred from homology"/>
<dbReference type="InterPro" id="IPR013762">
    <property type="entry name" value="Integrase-like_cat_sf"/>
</dbReference>
<dbReference type="RefSeq" id="WP_137328270.1">
    <property type="nucleotide sequence ID" value="NZ_CP040058.1"/>
</dbReference>
<keyword evidence="4 6" id="KW-0238">DNA-binding</keyword>
<dbReference type="Proteomes" id="UP000298653">
    <property type="component" value="Chromosome"/>
</dbReference>
<dbReference type="EMBL" id="CP040058">
    <property type="protein sequence ID" value="QCP34775.1"/>
    <property type="molecule type" value="Genomic_DNA"/>
</dbReference>
<dbReference type="GO" id="GO:0006310">
    <property type="term" value="P:DNA recombination"/>
    <property type="evidence" value="ECO:0007669"/>
    <property type="project" value="UniProtKB-KW"/>
</dbReference>
<dbReference type="InterPro" id="IPR044068">
    <property type="entry name" value="CB"/>
</dbReference>
<protein>
    <submittedName>
        <fullName evidence="9">Site-specific tyrosine recombinase</fullName>
    </submittedName>
</protein>
<dbReference type="Pfam" id="PF02899">
    <property type="entry name" value="Phage_int_SAM_1"/>
    <property type="match status" value="1"/>
</dbReference>
<evidence type="ECO:0000256" key="5">
    <source>
        <dbReference type="ARBA" id="ARBA00023172"/>
    </source>
</evidence>
<dbReference type="OrthoDB" id="9801717at2"/>